<dbReference type="RefSeq" id="WP_203964171.1">
    <property type="nucleotide sequence ID" value="NZ_AP023355.1"/>
</dbReference>
<evidence type="ECO:0000313" key="4">
    <source>
        <dbReference type="Proteomes" id="UP000611640"/>
    </source>
</evidence>
<dbReference type="InterPro" id="IPR036628">
    <property type="entry name" value="Clp_N_dom_sf"/>
</dbReference>
<dbReference type="AlphaFoldDB" id="A0A7R7I006"/>
<dbReference type="GO" id="GO:0008233">
    <property type="term" value="F:peptidase activity"/>
    <property type="evidence" value="ECO:0007669"/>
    <property type="project" value="UniProtKB-KW"/>
</dbReference>
<keyword evidence="3" id="KW-0378">Hydrolase</keyword>
<dbReference type="InterPro" id="IPR004176">
    <property type="entry name" value="Clp_R_N"/>
</dbReference>
<dbReference type="Gene3D" id="1.10.1780.10">
    <property type="entry name" value="Clp, N-terminal domain"/>
    <property type="match status" value="2"/>
</dbReference>
<dbReference type="PANTHER" id="PTHR47016:SF5">
    <property type="entry name" value="CLP DOMAIN SUPERFAMILY PROTEIN"/>
    <property type="match status" value="1"/>
</dbReference>
<dbReference type="Proteomes" id="UP000611640">
    <property type="component" value="Chromosome"/>
</dbReference>
<dbReference type="PANTHER" id="PTHR47016">
    <property type="entry name" value="ATP-DEPENDENT CLP PROTEASE ATP-BINDING SUBUNIT CLPT1, CHLOROPLASTIC"/>
    <property type="match status" value="1"/>
</dbReference>
<protein>
    <submittedName>
        <fullName evidence="3">Clp protease</fullName>
    </submittedName>
</protein>
<dbReference type="SUPFAM" id="SSF81923">
    <property type="entry name" value="Double Clp-N motif"/>
    <property type="match status" value="2"/>
</dbReference>
<feature type="domain" description="Clp R" evidence="2">
    <location>
        <begin position="2"/>
        <end position="180"/>
    </location>
</feature>
<keyword evidence="4" id="KW-1185">Reference proteome</keyword>
<evidence type="ECO:0000256" key="1">
    <source>
        <dbReference type="PROSITE-ProRule" id="PRU01251"/>
    </source>
</evidence>
<evidence type="ECO:0000259" key="2">
    <source>
        <dbReference type="PROSITE" id="PS51903"/>
    </source>
</evidence>
<name>A0A7R7I006_9ACTN</name>
<dbReference type="PROSITE" id="PS51903">
    <property type="entry name" value="CLP_R"/>
    <property type="match status" value="1"/>
</dbReference>
<dbReference type="GO" id="GO:0006508">
    <property type="term" value="P:proteolysis"/>
    <property type="evidence" value="ECO:0007669"/>
    <property type="project" value="UniProtKB-KW"/>
</dbReference>
<dbReference type="KEGG" id="atl:Athai_55790"/>
<sequence>MFDRFTKGARAAVVMAQEEARALRHDHVGTEHVLLGILAIDRGPGAAALASLGVGFEPARAYVAGLGHQHDDALDADALATVGIDLAEVKRAAEESFGPGALDRSPKPFQAGHIPFDPAAKKSLELAVREVVHRQDTEINDGHILLGVVGAEPNPATATLRALGVEPDAVREAVERELPHQAA</sequence>
<reference evidence="3 4" key="1">
    <citation type="submission" date="2020-08" db="EMBL/GenBank/DDBJ databases">
        <title>Whole genome shotgun sequence of Actinocatenispora thailandica NBRC 105041.</title>
        <authorList>
            <person name="Komaki H."/>
            <person name="Tamura T."/>
        </authorList>
    </citation>
    <scope>NUCLEOTIDE SEQUENCE [LARGE SCALE GENOMIC DNA]</scope>
    <source>
        <strain evidence="3 4">NBRC 105041</strain>
    </source>
</reference>
<dbReference type="Pfam" id="PF02861">
    <property type="entry name" value="Clp_N"/>
    <property type="match status" value="2"/>
</dbReference>
<dbReference type="EMBL" id="AP023355">
    <property type="protein sequence ID" value="BCJ38076.1"/>
    <property type="molecule type" value="Genomic_DNA"/>
</dbReference>
<accession>A0A7R7I006</accession>
<gene>
    <name evidence="3" type="ORF">Athai_55790</name>
</gene>
<organism evidence="3 4">
    <name type="scientific">Actinocatenispora thailandica</name>
    <dbReference type="NCBI Taxonomy" id="227318"/>
    <lineage>
        <taxon>Bacteria</taxon>
        <taxon>Bacillati</taxon>
        <taxon>Actinomycetota</taxon>
        <taxon>Actinomycetes</taxon>
        <taxon>Micromonosporales</taxon>
        <taxon>Micromonosporaceae</taxon>
        <taxon>Actinocatenispora</taxon>
    </lineage>
</organism>
<dbReference type="InterPro" id="IPR044217">
    <property type="entry name" value="CLPT1/2"/>
</dbReference>
<evidence type="ECO:0000313" key="3">
    <source>
        <dbReference type="EMBL" id="BCJ38076.1"/>
    </source>
</evidence>
<keyword evidence="3" id="KW-0645">Protease</keyword>
<keyword evidence="1" id="KW-0677">Repeat</keyword>
<proteinExistence type="predicted"/>